<dbReference type="PANTHER" id="PTHR45138:SF9">
    <property type="entry name" value="DIGUANYLATE CYCLASE DGCM-RELATED"/>
    <property type="match status" value="1"/>
</dbReference>
<sequence length="102" mass="11344">MRAKGMDVTLRLSEHLRSVDVLARWGGKEFMVLMPHCRLDSVRQAAEKLCTVVSDQFFPILGRVSVSIGVAEYRPDESDEAGIKRADDALHQAKSSGQNRVC</sequence>
<evidence type="ECO:0000256" key="2">
    <source>
        <dbReference type="ARBA" id="ARBA00034247"/>
    </source>
</evidence>
<feature type="domain" description="GGDEF" evidence="4">
    <location>
        <begin position="1"/>
        <end position="102"/>
    </location>
</feature>
<dbReference type="GO" id="GO:1902201">
    <property type="term" value="P:negative regulation of bacterial-type flagellum-dependent cell motility"/>
    <property type="evidence" value="ECO:0007669"/>
    <property type="project" value="TreeGrafter"/>
</dbReference>
<dbReference type="InterPro" id="IPR043128">
    <property type="entry name" value="Rev_trsase/Diguanyl_cyclase"/>
</dbReference>
<comment type="caution">
    <text evidence="5">The sequence shown here is derived from an EMBL/GenBank/DDBJ whole genome shotgun (WGS) entry which is preliminary data.</text>
</comment>
<evidence type="ECO:0000256" key="1">
    <source>
        <dbReference type="ARBA" id="ARBA00012528"/>
    </source>
</evidence>
<dbReference type="SUPFAM" id="SSF55073">
    <property type="entry name" value="Nucleotide cyclase"/>
    <property type="match status" value="1"/>
</dbReference>
<dbReference type="GO" id="GO:0005886">
    <property type="term" value="C:plasma membrane"/>
    <property type="evidence" value="ECO:0007669"/>
    <property type="project" value="TreeGrafter"/>
</dbReference>
<dbReference type="GO" id="GO:0043709">
    <property type="term" value="P:cell adhesion involved in single-species biofilm formation"/>
    <property type="evidence" value="ECO:0007669"/>
    <property type="project" value="TreeGrafter"/>
</dbReference>
<dbReference type="PROSITE" id="PS50887">
    <property type="entry name" value="GGDEF"/>
    <property type="match status" value="1"/>
</dbReference>
<dbReference type="SMART" id="SM00267">
    <property type="entry name" value="GGDEF"/>
    <property type="match status" value="1"/>
</dbReference>
<dbReference type="Proteomes" id="UP001138802">
    <property type="component" value="Unassembled WGS sequence"/>
</dbReference>
<organism evidence="5 6">
    <name type="scientific">Thiocapsa imhoffii</name>
    <dbReference type="NCBI Taxonomy" id="382777"/>
    <lineage>
        <taxon>Bacteria</taxon>
        <taxon>Pseudomonadati</taxon>
        <taxon>Pseudomonadota</taxon>
        <taxon>Gammaproteobacteria</taxon>
        <taxon>Chromatiales</taxon>
        <taxon>Chromatiaceae</taxon>
        <taxon>Thiocapsa</taxon>
    </lineage>
</organism>
<comment type="catalytic activity">
    <reaction evidence="2">
        <text>2 GTP = 3',3'-c-di-GMP + 2 diphosphate</text>
        <dbReference type="Rhea" id="RHEA:24898"/>
        <dbReference type="ChEBI" id="CHEBI:33019"/>
        <dbReference type="ChEBI" id="CHEBI:37565"/>
        <dbReference type="ChEBI" id="CHEBI:58805"/>
        <dbReference type="EC" id="2.7.7.65"/>
    </reaction>
</comment>
<feature type="compositionally biased region" description="Polar residues" evidence="3">
    <location>
        <begin position="93"/>
        <end position="102"/>
    </location>
</feature>
<dbReference type="EC" id="2.7.7.65" evidence="1"/>
<dbReference type="CDD" id="cd01949">
    <property type="entry name" value="GGDEF"/>
    <property type="match status" value="1"/>
</dbReference>
<dbReference type="Pfam" id="PF00990">
    <property type="entry name" value="GGDEF"/>
    <property type="match status" value="1"/>
</dbReference>
<dbReference type="Gene3D" id="3.30.70.270">
    <property type="match status" value="1"/>
</dbReference>
<evidence type="ECO:0000313" key="5">
    <source>
        <dbReference type="EMBL" id="MBK1645814.1"/>
    </source>
</evidence>
<feature type="region of interest" description="Disordered" evidence="3">
    <location>
        <begin position="75"/>
        <end position="102"/>
    </location>
</feature>
<evidence type="ECO:0000259" key="4">
    <source>
        <dbReference type="PROSITE" id="PS50887"/>
    </source>
</evidence>
<name>A0A9X1B9C6_9GAMM</name>
<dbReference type="NCBIfam" id="TIGR00254">
    <property type="entry name" value="GGDEF"/>
    <property type="match status" value="1"/>
</dbReference>
<dbReference type="InterPro" id="IPR029787">
    <property type="entry name" value="Nucleotide_cyclase"/>
</dbReference>
<dbReference type="PANTHER" id="PTHR45138">
    <property type="entry name" value="REGULATORY COMPONENTS OF SENSORY TRANSDUCTION SYSTEM"/>
    <property type="match status" value="1"/>
</dbReference>
<dbReference type="RefSeq" id="WP_200388621.1">
    <property type="nucleotide sequence ID" value="NZ_NRSD01000016.1"/>
</dbReference>
<dbReference type="InterPro" id="IPR000160">
    <property type="entry name" value="GGDEF_dom"/>
</dbReference>
<evidence type="ECO:0000256" key="3">
    <source>
        <dbReference type="SAM" id="MobiDB-lite"/>
    </source>
</evidence>
<reference evidence="5 6" key="1">
    <citation type="journal article" date="2020" name="Microorganisms">
        <title>Osmotic Adaptation and Compatible Solute Biosynthesis of Phototrophic Bacteria as Revealed from Genome Analyses.</title>
        <authorList>
            <person name="Imhoff J.F."/>
            <person name="Rahn T."/>
            <person name="Kunzel S."/>
            <person name="Keller A."/>
            <person name="Neulinger S.C."/>
        </authorList>
    </citation>
    <scope>NUCLEOTIDE SEQUENCE [LARGE SCALE GENOMIC DNA]</scope>
    <source>
        <strain evidence="5 6">DSM 21303</strain>
    </source>
</reference>
<gene>
    <name evidence="5" type="ORF">CKO25_14355</name>
</gene>
<dbReference type="InterPro" id="IPR050469">
    <property type="entry name" value="Diguanylate_Cyclase"/>
</dbReference>
<keyword evidence="6" id="KW-1185">Reference proteome</keyword>
<dbReference type="AlphaFoldDB" id="A0A9X1B9C6"/>
<proteinExistence type="predicted"/>
<feature type="compositionally biased region" description="Basic and acidic residues" evidence="3">
    <location>
        <begin position="75"/>
        <end position="91"/>
    </location>
</feature>
<dbReference type="GO" id="GO:0052621">
    <property type="term" value="F:diguanylate cyclase activity"/>
    <property type="evidence" value="ECO:0007669"/>
    <property type="project" value="UniProtKB-EC"/>
</dbReference>
<evidence type="ECO:0000313" key="6">
    <source>
        <dbReference type="Proteomes" id="UP001138802"/>
    </source>
</evidence>
<protein>
    <recommendedName>
        <fullName evidence="1">diguanylate cyclase</fullName>
        <ecNumber evidence="1">2.7.7.65</ecNumber>
    </recommendedName>
</protein>
<dbReference type="EMBL" id="NRSD01000016">
    <property type="protein sequence ID" value="MBK1645814.1"/>
    <property type="molecule type" value="Genomic_DNA"/>
</dbReference>
<accession>A0A9X1B9C6</accession>